<reference evidence="10 11" key="1">
    <citation type="journal article" date="2011" name="Genome Res.">
        <title>Phylogeny-wide analysis of social amoeba genomes highlights ancient origins for complex intercellular communication.</title>
        <authorList>
            <person name="Heidel A.J."/>
            <person name="Lawal H.M."/>
            <person name="Felder M."/>
            <person name="Schilde C."/>
            <person name="Helps N.R."/>
            <person name="Tunggal B."/>
            <person name="Rivero F."/>
            <person name="John U."/>
            <person name="Schleicher M."/>
            <person name="Eichinger L."/>
            <person name="Platzer M."/>
            <person name="Noegel A.A."/>
            <person name="Schaap P."/>
            <person name="Gloeckner G."/>
        </authorList>
    </citation>
    <scope>NUCLEOTIDE SEQUENCE [LARGE SCALE GENOMIC DNA]</scope>
    <source>
        <strain evidence="11">ATCC 26659 / Pp 5 / PN500</strain>
    </source>
</reference>
<evidence type="ECO:0000256" key="7">
    <source>
        <dbReference type="ARBA" id="ARBA00023237"/>
    </source>
</evidence>
<evidence type="ECO:0000256" key="4">
    <source>
        <dbReference type="ARBA" id="ARBA00022525"/>
    </source>
</evidence>
<evidence type="ECO:0000313" key="10">
    <source>
        <dbReference type="EMBL" id="EFA78116.1"/>
    </source>
</evidence>
<dbReference type="NCBIfam" id="TIGR01376">
    <property type="entry name" value="POMP_repeat"/>
    <property type="match status" value="1"/>
</dbReference>
<accession>D3BJN6</accession>
<keyword evidence="7" id="KW-0998">Cell outer membrane</keyword>
<proteinExistence type="predicted"/>
<keyword evidence="4" id="KW-0964">Secreted</keyword>
<keyword evidence="11" id="KW-1185">Reference proteome</keyword>
<comment type="subcellular location">
    <subcellularLocation>
        <location evidence="1">Cell envelope</location>
    </subcellularLocation>
    <subcellularLocation>
        <location evidence="2">Cell outer membrane</location>
    </subcellularLocation>
    <subcellularLocation>
        <location evidence="3">Secreted</location>
    </subcellularLocation>
</comment>
<comment type="caution">
    <text evidence="10">The sequence shown here is derived from an EMBL/GenBank/DDBJ whole genome shotgun (WGS) entry which is preliminary data.</text>
</comment>
<dbReference type="AlphaFoldDB" id="D3BJN6"/>
<dbReference type="CDD" id="cd12087">
    <property type="entry name" value="TM_EGFR-like"/>
    <property type="match status" value="1"/>
</dbReference>
<gene>
    <name evidence="10" type="ORF">PPL_08764</name>
</gene>
<evidence type="ECO:0000256" key="1">
    <source>
        <dbReference type="ARBA" id="ARBA00004196"/>
    </source>
</evidence>
<keyword evidence="8" id="KW-0812">Transmembrane</keyword>
<dbReference type="PANTHER" id="PTHR11319:SF35">
    <property type="entry name" value="OUTER MEMBRANE PROTEIN PMPC-RELATED"/>
    <property type="match status" value="1"/>
</dbReference>
<dbReference type="PANTHER" id="PTHR11319">
    <property type="entry name" value="G PROTEIN-COUPLED RECEPTOR-RELATED"/>
    <property type="match status" value="1"/>
</dbReference>
<evidence type="ECO:0000313" key="11">
    <source>
        <dbReference type="Proteomes" id="UP000001396"/>
    </source>
</evidence>
<name>D3BJN6_HETP5</name>
<sequence>MFKLKYSLIFSLFLVFGVFLGDQLVLSQVEAETLLILNPNIAQYTMPCGNTTDNACPNIAVALSATNSTNIVLDLGNYTYTGPNNTNINLVNITLTVQGNPNAYATIDLAENGLLFSIMDSQQKHGDVVLTLQYLNIVNGTGFHGVYGGVIYITTNYSNTILLLENVVISNCNAYYGGVVSLQTTLNSYITFSNSTFTNNSGTFGSVFYTTNFCQVNISNSNIVGNQGNNGIIYVVNGAFKMNNVLIDSNVGGSSILKLSNNGNVIINNMTLTNNSVQRVVDPMGGGVMMLFQNFVQLLNSVISNNVGSAPISFNSISTLVIADTLISNNNASALGGAIALNQGELFVTNCVFASNYALQSGGAIYIFDAQTLKLTNTTFTGNSVGPDGSGSVLYIDNVEFNSFKGVTFSHNLINDSINPIFCDDSDIEINNITSDTDSLVSCSNGGRAGCKFTGNYDITEMSCPPEGRLSPGAIAGIIVGSIAGILLLVLIVYIIKKRHHNHHKYHSYH</sequence>
<feature type="signal peptide" evidence="9">
    <location>
        <begin position="1"/>
        <end position="27"/>
    </location>
</feature>
<feature type="chain" id="PRO_5003041292" evidence="9">
    <location>
        <begin position="28"/>
        <end position="510"/>
    </location>
</feature>
<evidence type="ECO:0000256" key="2">
    <source>
        <dbReference type="ARBA" id="ARBA00004442"/>
    </source>
</evidence>
<keyword evidence="5 9" id="KW-0732">Signal</keyword>
<dbReference type="EMBL" id="ADBJ01000038">
    <property type="protein sequence ID" value="EFA78116.1"/>
    <property type="molecule type" value="Genomic_DNA"/>
</dbReference>
<dbReference type="FunCoup" id="D3BJN6">
    <property type="interactions" value="10"/>
</dbReference>
<organism evidence="10 11">
    <name type="scientific">Heterostelium pallidum (strain ATCC 26659 / Pp 5 / PN500)</name>
    <name type="common">Cellular slime mold</name>
    <name type="synonym">Polysphondylium pallidum</name>
    <dbReference type="NCBI Taxonomy" id="670386"/>
    <lineage>
        <taxon>Eukaryota</taxon>
        <taxon>Amoebozoa</taxon>
        <taxon>Evosea</taxon>
        <taxon>Eumycetozoa</taxon>
        <taxon>Dictyostelia</taxon>
        <taxon>Acytosteliales</taxon>
        <taxon>Acytosteliaceae</taxon>
        <taxon>Heterostelium</taxon>
    </lineage>
</organism>
<dbReference type="InterPro" id="IPR003368">
    <property type="entry name" value="POMP_repeat"/>
</dbReference>
<keyword evidence="8" id="KW-1133">Transmembrane helix</keyword>
<evidence type="ECO:0000256" key="5">
    <source>
        <dbReference type="ARBA" id="ARBA00022729"/>
    </source>
</evidence>
<evidence type="ECO:0000256" key="9">
    <source>
        <dbReference type="SAM" id="SignalP"/>
    </source>
</evidence>
<dbReference type="GeneID" id="31364241"/>
<evidence type="ECO:0000256" key="8">
    <source>
        <dbReference type="SAM" id="Phobius"/>
    </source>
</evidence>
<evidence type="ECO:0000256" key="3">
    <source>
        <dbReference type="ARBA" id="ARBA00004613"/>
    </source>
</evidence>
<dbReference type="RefSeq" id="XP_020430242.1">
    <property type="nucleotide sequence ID" value="XM_020579567.1"/>
</dbReference>
<dbReference type="OMA" id="IMIANDD"/>
<dbReference type="Proteomes" id="UP000001396">
    <property type="component" value="Unassembled WGS sequence"/>
</dbReference>
<dbReference type="InterPro" id="IPR011050">
    <property type="entry name" value="Pectin_lyase_fold/virulence"/>
</dbReference>
<evidence type="ECO:0000256" key="6">
    <source>
        <dbReference type="ARBA" id="ARBA00023136"/>
    </source>
</evidence>
<protein>
    <submittedName>
        <fullName evidence="10">Uncharacterized protein</fullName>
    </submittedName>
</protein>
<dbReference type="GO" id="GO:0005576">
    <property type="term" value="C:extracellular region"/>
    <property type="evidence" value="ECO:0007669"/>
    <property type="project" value="UniProtKB-SubCell"/>
</dbReference>
<feature type="transmembrane region" description="Helical" evidence="8">
    <location>
        <begin position="474"/>
        <end position="496"/>
    </location>
</feature>
<dbReference type="InParanoid" id="D3BJN6"/>
<dbReference type="SUPFAM" id="SSF51126">
    <property type="entry name" value="Pectin lyase-like"/>
    <property type="match status" value="2"/>
</dbReference>
<keyword evidence="6 8" id="KW-0472">Membrane</keyword>